<accession>A0ABU5J119</accession>
<organism evidence="5 6">
    <name type="scientific">Robertmurraya mangrovi</name>
    <dbReference type="NCBI Taxonomy" id="3098077"/>
    <lineage>
        <taxon>Bacteria</taxon>
        <taxon>Bacillati</taxon>
        <taxon>Bacillota</taxon>
        <taxon>Bacilli</taxon>
        <taxon>Bacillales</taxon>
        <taxon>Bacillaceae</taxon>
        <taxon>Robertmurraya</taxon>
    </lineage>
</organism>
<evidence type="ECO:0000259" key="4">
    <source>
        <dbReference type="PROSITE" id="PS51352"/>
    </source>
</evidence>
<feature type="chain" id="PRO_5045097159" evidence="3">
    <location>
        <begin position="19"/>
        <end position="192"/>
    </location>
</feature>
<dbReference type="SUPFAM" id="SSF52833">
    <property type="entry name" value="Thioredoxin-like"/>
    <property type="match status" value="1"/>
</dbReference>
<evidence type="ECO:0000256" key="3">
    <source>
        <dbReference type="SAM" id="SignalP"/>
    </source>
</evidence>
<dbReference type="RefSeq" id="WP_322447420.1">
    <property type="nucleotide sequence ID" value="NZ_JAXOFX010000011.1"/>
</dbReference>
<dbReference type="Pfam" id="PF02630">
    <property type="entry name" value="SCO1-SenC"/>
    <property type="match status" value="1"/>
</dbReference>
<sequence length="192" mass="22096">MNLKLFKIILLATVLLLAACGQKGIKNAKDWPVEDFTFINHEGQSFGLEDLKGKIWVADFIFTNCEDVCLPMTSNMVRLQQMVKEKGYENVEFVSFSIDPEVDKPETLKEFGNKFNVDYSNFHFLTGYEQTFIETFAQKNFKALVKKPANEDQVIHGVDFYLVNKEGTIVKYYNGLNEIPFKEILNDIEALQ</sequence>
<dbReference type="PANTHER" id="PTHR12151">
    <property type="entry name" value="ELECTRON TRANSPORT PROTIN SCO1/SENC FAMILY MEMBER"/>
    <property type="match status" value="1"/>
</dbReference>
<dbReference type="Proteomes" id="UP001290455">
    <property type="component" value="Unassembled WGS sequence"/>
</dbReference>
<proteinExistence type="inferred from homology"/>
<dbReference type="PROSITE" id="PS51352">
    <property type="entry name" value="THIOREDOXIN_2"/>
    <property type="match status" value="1"/>
</dbReference>
<dbReference type="InterPro" id="IPR003782">
    <property type="entry name" value="SCO1/SenC"/>
</dbReference>
<gene>
    <name evidence="5" type="ORF">SM124_15475</name>
</gene>
<feature type="signal peptide" evidence="3">
    <location>
        <begin position="1"/>
        <end position="18"/>
    </location>
</feature>
<dbReference type="EMBL" id="JAXOFX010000011">
    <property type="protein sequence ID" value="MDZ5473118.1"/>
    <property type="molecule type" value="Genomic_DNA"/>
</dbReference>
<keyword evidence="3" id="KW-0732">Signal</keyword>
<evidence type="ECO:0000256" key="1">
    <source>
        <dbReference type="ARBA" id="ARBA00010996"/>
    </source>
</evidence>
<dbReference type="CDD" id="cd02968">
    <property type="entry name" value="SCO"/>
    <property type="match status" value="1"/>
</dbReference>
<reference evidence="5 6" key="1">
    <citation type="submission" date="2023-11" db="EMBL/GenBank/DDBJ databases">
        <title>Bacillus jintuensis, isolated from a mudflat on the Beibu Gulf coast.</title>
        <authorList>
            <person name="Li M."/>
        </authorList>
    </citation>
    <scope>NUCLEOTIDE SEQUENCE [LARGE SCALE GENOMIC DNA]</scope>
    <source>
        <strain evidence="5 6">31A1R</strain>
    </source>
</reference>
<protein>
    <submittedName>
        <fullName evidence="5">SCO family protein</fullName>
    </submittedName>
</protein>
<dbReference type="InterPro" id="IPR036249">
    <property type="entry name" value="Thioredoxin-like_sf"/>
</dbReference>
<dbReference type="PROSITE" id="PS51257">
    <property type="entry name" value="PROKAR_LIPOPROTEIN"/>
    <property type="match status" value="1"/>
</dbReference>
<evidence type="ECO:0000256" key="2">
    <source>
        <dbReference type="ARBA" id="ARBA00023008"/>
    </source>
</evidence>
<keyword evidence="6" id="KW-1185">Reference proteome</keyword>
<dbReference type="PANTHER" id="PTHR12151:SF25">
    <property type="entry name" value="LINALOOL DEHYDRATASE_ISOMERASE DOMAIN-CONTAINING PROTEIN"/>
    <property type="match status" value="1"/>
</dbReference>
<evidence type="ECO:0000313" key="6">
    <source>
        <dbReference type="Proteomes" id="UP001290455"/>
    </source>
</evidence>
<comment type="similarity">
    <text evidence="1">Belongs to the SCO1/2 family.</text>
</comment>
<evidence type="ECO:0000313" key="5">
    <source>
        <dbReference type="EMBL" id="MDZ5473118.1"/>
    </source>
</evidence>
<name>A0ABU5J119_9BACI</name>
<keyword evidence="2" id="KW-0186">Copper</keyword>
<feature type="domain" description="Thioredoxin" evidence="4">
    <location>
        <begin position="27"/>
        <end position="192"/>
    </location>
</feature>
<comment type="caution">
    <text evidence="5">The sequence shown here is derived from an EMBL/GenBank/DDBJ whole genome shotgun (WGS) entry which is preliminary data.</text>
</comment>
<dbReference type="InterPro" id="IPR013766">
    <property type="entry name" value="Thioredoxin_domain"/>
</dbReference>
<dbReference type="Gene3D" id="3.40.30.10">
    <property type="entry name" value="Glutaredoxin"/>
    <property type="match status" value="1"/>
</dbReference>